<dbReference type="Pfam" id="PF13510">
    <property type="entry name" value="Fer2_4"/>
    <property type="match status" value="1"/>
</dbReference>
<dbReference type="PRINTS" id="PR00419">
    <property type="entry name" value="ADXRDTASE"/>
</dbReference>
<dbReference type="PANTHER" id="PTHR42783">
    <property type="entry name" value="GLUTAMATE SYNTHASE [NADPH] SMALL CHAIN"/>
    <property type="match status" value="1"/>
</dbReference>
<dbReference type="InterPro" id="IPR017900">
    <property type="entry name" value="4Fe4S_Fe_S_CS"/>
</dbReference>
<dbReference type="InterPro" id="IPR001041">
    <property type="entry name" value="2Fe-2S_ferredoxin-type"/>
</dbReference>
<evidence type="ECO:0000313" key="7">
    <source>
        <dbReference type="Proteomes" id="UP001594288"/>
    </source>
</evidence>
<dbReference type="SUPFAM" id="SSF54862">
    <property type="entry name" value="4Fe-4S ferredoxins"/>
    <property type="match status" value="1"/>
</dbReference>
<dbReference type="CDD" id="cd00207">
    <property type="entry name" value="fer2"/>
    <property type="match status" value="1"/>
</dbReference>
<keyword evidence="3" id="KW-0411">Iron-sulfur</keyword>
<keyword evidence="1" id="KW-0479">Metal-binding</keyword>
<dbReference type="Gene3D" id="3.10.20.740">
    <property type="match status" value="1"/>
</dbReference>
<keyword evidence="7" id="KW-1185">Reference proteome</keyword>
<evidence type="ECO:0000259" key="5">
    <source>
        <dbReference type="PROSITE" id="PS51379"/>
    </source>
</evidence>
<dbReference type="SUPFAM" id="SSF53706">
    <property type="entry name" value="Formate dehydrogenase/DMSO reductase, domains 1-3"/>
    <property type="match status" value="1"/>
</dbReference>
<dbReference type="Gene3D" id="3.40.228.10">
    <property type="entry name" value="Dimethylsulfoxide Reductase, domain 2"/>
    <property type="match status" value="1"/>
</dbReference>
<dbReference type="Gene3D" id="3.50.50.60">
    <property type="entry name" value="FAD/NAD(P)-binding domain"/>
    <property type="match status" value="3"/>
</dbReference>
<dbReference type="PANTHER" id="PTHR42783:SF3">
    <property type="entry name" value="GLUTAMATE SYNTHASE [NADPH] SMALL CHAIN-RELATED"/>
    <property type="match status" value="1"/>
</dbReference>
<organism evidence="6 7">
    <name type="scientific">Eiseniibacteriota bacterium</name>
    <dbReference type="NCBI Taxonomy" id="2212470"/>
    <lineage>
        <taxon>Bacteria</taxon>
        <taxon>Candidatus Eiseniibacteriota</taxon>
    </lineage>
</organism>
<dbReference type="Pfam" id="PF14691">
    <property type="entry name" value="Fer4_20"/>
    <property type="match status" value="1"/>
</dbReference>
<proteinExistence type="predicted"/>
<evidence type="ECO:0000256" key="1">
    <source>
        <dbReference type="ARBA" id="ARBA00022723"/>
    </source>
</evidence>
<dbReference type="Pfam" id="PF22117">
    <property type="entry name" value="Fer4_Nqo3"/>
    <property type="match status" value="1"/>
</dbReference>
<dbReference type="InterPro" id="IPR023753">
    <property type="entry name" value="FAD/NAD-binding_dom"/>
</dbReference>
<evidence type="ECO:0000313" key="6">
    <source>
        <dbReference type="EMBL" id="MFC1800012.1"/>
    </source>
</evidence>
<accession>A0ABV6YPL9</accession>
<dbReference type="Proteomes" id="UP001594288">
    <property type="component" value="Unassembled WGS sequence"/>
</dbReference>
<name>A0ABV6YPL9_UNCEI</name>
<gene>
    <name evidence="6" type="ORF">ACFL2Z_03770</name>
</gene>
<dbReference type="Gene3D" id="3.30.70.20">
    <property type="match status" value="1"/>
</dbReference>
<dbReference type="EMBL" id="JBHPEI010000054">
    <property type="protein sequence ID" value="MFC1800012.1"/>
    <property type="molecule type" value="Genomic_DNA"/>
</dbReference>
<dbReference type="PROSITE" id="PS00198">
    <property type="entry name" value="4FE4S_FER_1"/>
    <property type="match status" value="1"/>
</dbReference>
<dbReference type="SUPFAM" id="SSF51971">
    <property type="entry name" value="Nucleotide-binding domain"/>
    <property type="match status" value="1"/>
</dbReference>
<sequence>MKTQTTEKIKLTINGKPIEAAEGQTILEVVREQELDFIPTLCHSPNLEPYGSCFLCVVEVKGRWNLVPACATRVAPGMEVTTSNDRISAARKTALELLLSNHFADCVAPCTEGCPAGVDVQGYIALSGMGQYRKAVDLIRETNPLPAICGRVCVRKCEVVCRRGDVDKPVGINAIKRFVTDAPGTYEGTPKREKDTGKSIGIIGAGPAGLTAAWFLGRKGHNIKIYEGQKRSGGMLRYGIPTYRLPDDVVDAEVDYICRAGAEIEYGVTVGKDITLDDLEKKHDAVFIGTGAWTGKPMRVEGEFETEGIVSGVDFLWEKVNSPEPLSGTIVVVGGGNTAMDVARTSWRLNADKVIILYRRTKTEMPADEMEIEDCIDEGIEIMELAAPVGIVAEGGRLKALRCIRMKLGEPDDSGRRRPVPMEGSEFELPCQLAVAAIGQNPILDGITSAGGEDIELTRWKTFVVDNQTMKTNIDGIFAGGDNAEDGPTVVIDAIRDGQRAGNAIHSYLTGRELKTGPFTVTKEFWSKPGKAELGHIKESPRHEVHMIDVEARRSNFTEVATGLEYEDNVHECARCLSCGCVRFDDCELRLHAERYGVDMEKYKGQVRKHKVDESHPYIVYDPNKCILCTKCVRTCAHMLAVPALGMVGRGFRSEMRPALNEPLLETSCTSCGNCVDSCPTAALSVKYPFPGRASLETDSVPSTCGFCSLACPIVVKRFGDGRYHVSPSGVPGEYLCRYGRFGYELFVKRRRMRQAEVRRGTERAKHDLCEAQQLIVTQMKRVAEKYGPEKVAVFVSPELTNEELYLAGRIAREGLGTSNVASLTILGAGKESGALDGAFGFTASTADRGVIEDADLIICNNTSLEVDHQVLAVDVINAAKNGAKLIVANSALGGIDRIISTVAMDPMRGTAAVLWNTVMQVLIDDGHFKPETVKKIPGAAEFLTDRDFTIEKASDASGIEPKDIRQAAEIIRKARRVVFVHGFDRAQDRAAGDLETLANFVTLLRAAGARADLLLPRITANSAALAIMGADPAFGAGRVPNPSGLKGARDHAGLRELLSNGEIRAALVIGEDPMAWGRTGTWFENIEFLAAMDWTNTETTQYADVVLPGSTYLETEGTRCNFEGRVAKFAEAVAPPAGLSGRGVLEGLATEFGIPASDDLTADLTQIVGDKLGSLKSFYWNTGQDREHDGAARLVPTGPGTGRVAIQPPLTHGEKYKKEIREVGTGRFRVRS</sequence>
<feature type="domain" description="4Fe-4S ferredoxin-type" evidence="5">
    <location>
        <begin position="656"/>
        <end position="689"/>
    </location>
</feature>
<dbReference type="PROSITE" id="PS00490">
    <property type="entry name" value="MOLYBDOPTERIN_PROK_2"/>
    <property type="match status" value="1"/>
</dbReference>
<dbReference type="InterPro" id="IPR006656">
    <property type="entry name" value="Mopterin_OxRdtase"/>
</dbReference>
<evidence type="ECO:0000259" key="4">
    <source>
        <dbReference type="PROSITE" id="PS51085"/>
    </source>
</evidence>
<evidence type="ECO:0000256" key="3">
    <source>
        <dbReference type="ARBA" id="ARBA00023014"/>
    </source>
</evidence>
<dbReference type="InterPro" id="IPR028261">
    <property type="entry name" value="DPD_II"/>
</dbReference>
<feature type="domain" description="2Fe-2S ferredoxin-type" evidence="4">
    <location>
        <begin position="7"/>
        <end position="86"/>
    </location>
</feature>
<dbReference type="InterPro" id="IPR017896">
    <property type="entry name" value="4Fe4S_Fe-S-bd"/>
</dbReference>
<dbReference type="PROSITE" id="PS51379">
    <property type="entry name" value="4FE4S_FER_2"/>
    <property type="match status" value="2"/>
</dbReference>
<dbReference type="Pfam" id="PF00384">
    <property type="entry name" value="Molybdopterin"/>
    <property type="match status" value="1"/>
</dbReference>
<evidence type="ECO:0000256" key="2">
    <source>
        <dbReference type="ARBA" id="ARBA00023004"/>
    </source>
</evidence>
<dbReference type="InterPro" id="IPR054351">
    <property type="entry name" value="NADH_UbQ_OxRdtase_ferredoxin"/>
</dbReference>
<dbReference type="InterPro" id="IPR036188">
    <property type="entry name" value="FAD/NAD-bd_sf"/>
</dbReference>
<dbReference type="SUPFAM" id="SSF46548">
    <property type="entry name" value="alpha-helical ferredoxin"/>
    <property type="match status" value="1"/>
</dbReference>
<dbReference type="InterPro" id="IPR006655">
    <property type="entry name" value="Mopterin_OxRdtase_prok_CS"/>
</dbReference>
<feature type="domain" description="4Fe-4S ferredoxin-type" evidence="5">
    <location>
        <begin position="617"/>
        <end position="647"/>
    </location>
</feature>
<keyword evidence="2" id="KW-0408">Iron</keyword>
<dbReference type="Gene3D" id="3.40.50.740">
    <property type="match status" value="1"/>
</dbReference>
<dbReference type="PROSITE" id="PS51085">
    <property type="entry name" value="2FE2S_FER_2"/>
    <property type="match status" value="1"/>
</dbReference>
<reference evidence="6 7" key="1">
    <citation type="submission" date="2024-09" db="EMBL/GenBank/DDBJ databases">
        <authorList>
            <person name="D'Angelo T."/>
        </authorList>
    </citation>
    <scope>NUCLEOTIDE SEQUENCE [LARGE SCALE GENOMIC DNA]</scope>
    <source>
        <strain evidence="6">SAG AM-311-F02</strain>
    </source>
</reference>
<comment type="caution">
    <text evidence="6">The sequence shown here is derived from an EMBL/GenBank/DDBJ whole genome shotgun (WGS) entry which is preliminary data.</text>
</comment>
<dbReference type="SUPFAM" id="SSF54292">
    <property type="entry name" value="2Fe-2S ferredoxin-like"/>
    <property type="match status" value="1"/>
</dbReference>
<dbReference type="InterPro" id="IPR036010">
    <property type="entry name" value="2Fe-2S_ferredoxin-like_sf"/>
</dbReference>
<protein>
    <submittedName>
        <fullName evidence="6">FAD-dependent oxidoreductase</fullName>
    </submittedName>
</protein>
<dbReference type="Pfam" id="PF07992">
    <property type="entry name" value="Pyr_redox_2"/>
    <property type="match status" value="1"/>
</dbReference>